<evidence type="ECO:0000313" key="3">
    <source>
        <dbReference type="Proteomes" id="UP001596137"/>
    </source>
</evidence>
<protein>
    <submittedName>
        <fullName evidence="2">Uncharacterized protein</fullName>
    </submittedName>
</protein>
<evidence type="ECO:0000313" key="2">
    <source>
        <dbReference type="EMBL" id="MFC6081309.1"/>
    </source>
</evidence>
<gene>
    <name evidence="2" type="ORF">ACFP1K_09075</name>
</gene>
<reference evidence="3" key="1">
    <citation type="journal article" date="2019" name="Int. J. Syst. Evol. Microbiol.">
        <title>The Global Catalogue of Microorganisms (GCM) 10K type strain sequencing project: providing services to taxonomists for standard genome sequencing and annotation.</title>
        <authorList>
            <consortium name="The Broad Institute Genomics Platform"/>
            <consortium name="The Broad Institute Genome Sequencing Center for Infectious Disease"/>
            <person name="Wu L."/>
            <person name="Ma J."/>
        </authorList>
    </citation>
    <scope>NUCLEOTIDE SEQUENCE [LARGE SCALE GENOMIC DNA]</scope>
    <source>
        <strain evidence="3">JCM 30346</strain>
    </source>
</reference>
<dbReference type="Proteomes" id="UP001596137">
    <property type="component" value="Unassembled WGS sequence"/>
</dbReference>
<sequence>MPGAPLLQYTATSSPAPLRPDGTAINNVDVTVSVPTGQTVYCEEIMIAVPASAPDDGGPYFVEKPQSSIIGGDWQPPESVEMKSGQELGLAADTQYYQFPFYPPVPGMDLLGGDLEFQISGKLTATTGDPLTFWVTETSHTPTDRSTRKDPVEMTLPTAQPGAQSDFFLRSFLATAPDTPGIPRTKFNAGDDVRFSWESNGTSYTLYDGDGTVLYEGTGTSWSTTQKAGYKIVNDTTFTVQASTVSGADESTQYATLTVTIGDPSLLGLTVGSGGIGVTGPLTAGSISAANVTVQDGGSLYVYGRAGFEEGLQVSGDTALGGNLSVEGKASLTALFEPAVQLEPVVTDGSTQYFYVEYDGILVIQNPADSTFWGLFSAKLGPEGGEDDIWLDLIGDRSSYTIPLRQGQTWAIYNLDGGIIGRLYWITFRR</sequence>
<organism evidence="2 3">
    <name type="scientific">Sphaerisporangium aureirubrum</name>
    <dbReference type="NCBI Taxonomy" id="1544736"/>
    <lineage>
        <taxon>Bacteria</taxon>
        <taxon>Bacillati</taxon>
        <taxon>Actinomycetota</taxon>
        <taxon>Actinomycetes</taxon>
        <taxon>Streptosporangiales</taxon>
        <taxon>Streptosporangiaceae</taxon>
        <taxon>Sphaerisporangium</taxon>
    </lineage>
</organism>
<keyword evidence="3" id="KW-1185">Reference proteome</keyword>
<name>A0ABW1ND76_9ACTN</name>
<feature type="region of interest" description="Disordered" evidence="1">
    <location>
        <begin position="1"/>
        <end position="20"/>
    </location>
</feature>
<comment type="caution">
    <text evidence="2">The sequence shown here is derived from an EMBL/GenBank/DDBJ whole genome shotgun (WGS) entry which is preliminary data.</text>
</comment>
<proteinExistence type="predicted"/>
<dbReference type="EMBL" id="JBHSRF010000008">
    <property type="protein sequence ID" value="MFC6081309.1"/>
    <property type="molecule type" value="Genomic_DNA"/>
</dbReference>
<evidence type="ECO:0000256" key="1">
    <source>
        <dbReference type="SAM" id="MobiDB-lite"/>
    </source>
</evidence>
<accession>A0ABW1ND76</accession>
<dbReference type="RefSeq" id="WP_380749002.1">
    <property type="nucleotide sequence ID" value="NZ_JBHSRF010000008.1"/>
</dbReference>